<dbReference type="InterPro" id="IPR014710">
    <property type="entry name" value="RmlC-like_jellyroll"/>
</dbReference>
<dbReference type="GO" id="GO:0003677">
    <property type="term" value="F:DNA binding"/>
    <property type="evidence" value="ECO:0007669"/>
    <property type="project" value="UniProtKB-KW"/>
</dbReference>
<feature type="domain" description="HTH cro/C1-type" evidence="2">
    <location>
        <begin position="32"/>
        <end position="86"/>
    </location>
</feature>
<sequence>MLHSCAEVISLAFINTKPYMEGAFLLEVSRRIKEFRLEKRLTVQELADRANVSKGLISQIENGRSIPSLPVLFGIIQSLEMAVSSFFDGLNLQAPNVLVQRKKDYESFTKEDAKGFLYKRIFVKNVSASTLDFVILELSKQAKRGEVVTEAFEYKYIIQGQCEYLINGEKYELSEGDSLFFDGRLPHLPKNTGTEKCIMLIVYFFIQK</sequence>
<dbReference type="SUPFAM" id="SSF47413">
    <property type="entry name" value="lambda repressor-like DNA-binding domains"/>
    <property type="match status" value="1"/>
</dbReference>
<dbReference type="GO" id="GO:0003700">
    <property type="term" value="F:DNA-binding transcription factor activity"/>
    <property type="evidence" value="ECO:0007669"/>
    <property type="project" value="TreeGrafter"/>
</dbReference>
<dbReference type="CDD" id="cd00093">
    <property type="entry name" value="HTH_XRE"/>
    <property type="match status" value="1"/>
</dbReference>
<organism evidence="3 4">
    <name type="scientific">Taibaiella chishuiensis</name>
    <dbReference type="NCBI Taxonomy" id="1434707"/>
    <lineage>
        <taxon>Bacteria</taxon>
        <taxon>Pseudomonadati</taxon>
        <taxon>Bacteroidota</taxon>
        <taxon>Chitinophagia</taxon>
        <taxon>Chitinophagales</taxon>
        <taxon>Chitinophagaceae</taxon>
        <taxon>Taibaiella</taxon>
    </lineage>
</organism>
<dbReference type="SUPFAM" id="SSF51182">
    <property type="entry name" value="RmlC-like cupins"/>
    <property type="match status" value="1"/>
</dbReference>
<proteinExistence type="predicted"/>
<dbReference type="PANTHER" id="PTHR46797:SF1">
    <property type="entry name" value="METHYLPHOSPHONATE SYNTHASE"/>
    <property type="match status" value="1"/>
</dbReference>
<dbReference type="CDD" id="cd02209">
    <property type="entry name" value="cupin_XRE_C"/>
    <property type="match status" value="1"/>
</dbReference>
<dbReference type="PANTHER" id="PTHR46797">
    <property type="entry name" value="HTH-TYPE TRANSCRIPTIONAL REGULATOR"/>
    <property type="match status" value="1"/>
</dbReference>
<accession>A0A2P8DDI0</accession>
<dbReference type="InterPro" id="IPR013096">
    <property type="entry name" value="Cupin_2"/>
</dbReference>
<dbReference type="Pfam" id="PF01381">
    <property type="entry name" value="HTH_3"/>
    <property type="match status" value="1"/>
</dbReference>
<dbReference type="Gene3D" id="2.60.120.10">
    <property type="entry name" value="Jelly Rolls"/>
    <property type="match status" value="1"/>
</dbReference>
<dbReference type="EMBL" id="PYGD01000001">
    <property type="protein sequence ID" value="PSK95283.1"/>
    <property type="molecule type" value="Genomic_DNA"/>
</dbReference>
<evidence type="ECO:0000259" key="2">
    <source>
        <dbReference type="PROSITE" id="PS50943"/>
    </source>
</evidence>
<keyword evidence="4" id="KW-1185">Reference proteome</keyword>
<dbReference type="InterPro" id="IPR011051">
    <property type="entry name" value="RmlC_Cupin_sf"/>
</dbReference>
<dbReference type="InterPro" id="IPR050807">
    <property type="entry name" value="TransReg_Diox_bact_type"/>
</dbReference>
<dbReference type="PROSITE" id="PS50943">
    <property type="entry name" value="HTH_CROC1"/>
    <property type="match status" value="1"/>
</dbReference>
<evidence type="ECO:0000313" key="3">
    <source>
        <dbReference type="EMBL" id="PSK95283.1"/>
    </source>
</evidence>
<dbReference type="Pfam" id="PF07883">
    <property type="entry name" value="Cupin_2"/>
    <property type="match status" value="1"/>
</dbReference>
<evidence type="ECO:0000256" key="1">
    <source>
        <dbReference type="ARBA" id="ARBA00023125"/>
    </source>
</evidence>
<gene>
    <name evidence="3" type="ORF">B0I18_1011449</name>
</gene>
<dbReference type="Proteomes" id="UP000240572">
    <property type="component" value="Unassembled WGS sequence"/>
</dbReference>
<dbReference type="InterPro" id="IPR010982">
    <property type="entry name" value="Lambda_DNA-bd_dom_sf"/>
</dbReference>
<reference evidence="3 4" key="1">
    <citation type="submission" date="2018-03" db="EMBL/GenBank/DDBJ databases">
        <title>Genomic Encyclopedia of Type Strains, Phase III (KMG-III): the genomes of soil and plant-associated and newly described type strains.</title>
        <authorList>
            <person name="Whitman W."/>
        </authorList>
    </citation>
    <scope>NUCLEOTIDE SEQUENCE [LARGE SCALE GENOMIC DNA]</scope>
    <source>
        <strain evidence="3 4">CGMCC 1.12700</strain>
    </source>
</reference>
<comment type="caution">
    <text evidence="3">The sequence shown here is derived from an EMBL/GenBank/DDBJ whole genome shotgun (WGS) entry which is preliminary data.</text>
</comment>
<dbReference type="SMART" id="SM00530">
    <property type="entry name" value="HTH_XRE"/>
    <property type="match status" value="1"/>
</dbReference>
<keyword evidence="1" id="KW-0238">DNA-binding</keyword>
<dbReference type="InterPro" id="IPR001387">
    <property type="entry name" value="Cro/C1-type_HTH"/>
</dbReference>
<dbReference type="Gene3D" id="1.10.260.40">
    <property type="entry name" value="lambda repressor-like DNA-binding domains"/>
    <property type="match status" value="1"/>
</dbReference>
<protein>
    <submittedName>
        <fullName evidence="3">XRE family transcriptional regulator</fullName>
    </submittedName>
</protein>
<name>A0A2P8DDI0_9BACT</name>
<dbReference type="GO" id="GO:0005829">
    <property type="term" value="C:cytosol"/>
    <property type="evidence" value="ECO:0007669"/>
    <property type="project" value="TreeGrafter"/>
</dbReference>
<dbReference type="AlphaFoldDB" id="A0A2P8DDI0"/>
<evidence type="ECO:0000313" key="4">
    <source>
        <dbReference type="Proteomes" id="UP000240572"/>
    </source>
</evidence>